<protein>
    <submittedName>
        <fullName evidence="1">Uncharacterized protein</fullName>
    </submittedName>
</protein>
<evidence type="ECO:0000313" key="1">
    <source>
        <dbReference type="EMBL" id="QCI13507.1"/>
    </source>
</evidence>
<dbReference type="Proteomes" id="UP000298551">
    <property type="component" value="Chromosome"/>
</dbReference>
<proteinExistence type="predicted"/>
<evidence type="ECO:0000313" key="2">
    <source>
        <dbReference type="Proteomes" id="UP000298551"/>
    </source>
</evidence>
<dbReference type="InterPro" id="IPR032710">
    <property type="entry name" value="NTF2-like_dom_sf"/>
</dbReference>
<dbReference type="OrthoDB" id="9812089at2"/>
<dbReference type="SUPFAM" id="SSF54427">
    <property type="entry name" value="NTF2-like"/>
    <property type="match status" value="1"/>
</dbReference>
<reference evidence="2" key="1">
    <citation type="submission" date="2019-04" db="EMBL/GenBank/DDBJ databases">
        <title>Genome sequence of Pseudomonas putida 1290, an auxin catabolizing strain.</title>
        <authorList>
            <person name="Laird T.S."/>
            <person name="Leveau J.H.J."/>
        </authorList>
    </citation>
    <scope>NUCLEOTIDE SEQUENCE [LARGE SCALE GENOMIC DNA]</scope>
    <source>
        <strain evidence="2">1290</strain>
    </source>
</reference>
<dbReference type="Gene3D" id="3.10.450.50">
    <property type="match status" value="1"/>
</dbReference>
<dbReference type="EMBL" id="CP039371">
    <property type="protein sequence ID" value="QCI13507.1"/>
    <property type="molecule type" value="Genomic_DNA"/>
</dbReference>
<organism evidence="1 2">
    <name type="scientific">Pseudomonas putida</name>
    <name type="common">Arthrobacter siderocapsulatus</name>
    <dbReference type="NCBI Taxonomy" id="303"/>
    <lineage>
        <taxon>Bacteria</taxon>
        <taxon>Pseudomonadati</taxon>
        <taxon>Pseudomonadota</taxon>
        <taxon>Gammaproteobacteria</taxon>
        <taxon>Pseudomonadales</taxon>
        <taxon>Pseudomonadaceae</taxon>
        <taxon>Pseudomonas</taxon>
    </lineage>
</organism>
<gene>
    <name evidence="1" type="ORF">E6B08_20055</name>
</gene>
<sequence>MADLHLNSDPTSLSPPYRFEGNLATILDPAFFRCWMDNEEYIDRLVQSDTPEDTARRRVVVDFQRELARLIASGRLAEDIDALLERFLSSDYRQHDPHLGNGRAPLAAFFRGALEAGIDLWPPMPICIMNAGEVVSLLLQGAPSGDVERFVPTMFRVRTGQMTEHWSAALPPPPPEH</sequence>
<dbReference type="AlphaFoldDB" id="A0A4D6XCK8"/>
<dbReference type="RefSeq" id="WP_136915626.1">
    <property type="nucleotide sequence ID" value="NZ_CP039371.1"/>
</dbReference>
<name>A0A4D6XCK8_PSEPU</name>
<accession>A0A4D6XCK8</accession>